<dbReference type="GO" id="GO:0005634">
    <property type="term" value="C:nucleus"/>
    <property type="evidence" value="ECO:0007669"/>
    <property type="project" value="TreeGrafter"/>
</dbReference>
<feature type="domain" description="C3H1-type" evidence="3">
    <location>
        <begin position="148"/>
        <end position="176"/>
    </location>
</feature>
<feature type="region of interest" description="Disordered" evidence="2">
    <location>
        <begin position="434"/>
        <end position="462"/>
    </location>
</feature>
<gene>
    <name evidence="4" type="ORF">PHYBOEH_008800</name>
</gene>
<dbReference type="SMART" id="SM00356">
    <property type="entry name" value="ZnF_C3H1"/>
    <property type="match status" value="2"/>
</dbReference>
<dbReference type="PANTHER" id="PTHR13309:SF0">
    <property type="entry name" value="FMR1-INTERACTING PROTEIN NUFIP1"/>
    <property type="match status" value="1"/>
</dbReference>
<organism evidence="4 5">
    <name type="scientific">Phytophthora boehmeriae</name>
    <dbReference type="NCBI Taxonomy" id="109152"/>
    <lineage>
        <taxon>Eukaryota</taxon>
        <taxon>Sar</taxon>
        <taxon>Stramenopiles</taxon>
        <taxon>Oomycota</taxon>
        <taxon>Peronosporomycetes</taxon>
        <taxon>Peronosporales</taxon>
        <taxon>Peronosporaceae</taxon>
        <taxon>Phytophthora</taxon>
    </lineage>
</organism>
<feature type="zinc finger region" description="C3H1-type" evidence="1">
    <location>
        <begin position="148"/>
        <end position="176"/>
    </location>
</feature>
<keyword evidence="1" id="KW-0863">Zinc-finger</keyword>
<proteinExistence type="predicted"/>
<dbReference type="PROSITE" id="PS50103">
    <property type="entry name" value="ZF_C3H1"/>
    <property type="match status" value="2"/>
</dbReference>
<dbReference type="InterPro" id="IPR019496">
    <property type="entry name" value="NUFIP1_cons_dom"/>
</dbReference>
<sequence length="462" mass="50841">MKTHVVCSDCDFSASKRVVTAHFQTAHGQYAGHGLKEVDVEGQKFMVLVGNSAEDIARWRAERRKKWPGTSTSQQPQPSTSIPPAKATTENASSETKKRKLSISSEEDLEDGEIEEDEEAKAQQLAKLQAMIPPTAPTSSDQPPLKKPRKMLLCKWLVRGHCRFNADNCRYSHDRSAFPCRSMMHKGSCAKGAHCHFSHDPEVLSGQRDRAQAALAERATEQQWRGEQRSLLRKLLAKDVRVEQRKMLQIVQFLVANDFLRSSNGEVAETMEIAEPVLKTDVSEMGDVNTVVAGSTQESNEIMPSDEIEIKTEVSPSDDVNMIATASAKDITDVTPSSEIELKTEMIRADETNTLATISTKEPSRPSNETELKTEVSATNGVNTVAPPDTKEPIQVVPSNETELTTEVFTSNEVGAICATSTKESIEVVPATDKEAVEEKKGLNDAEAKPTILEEPKPEVEN</sequence>
<dbReference type="PANTHER" id="PTHR13309">
    <property type="entry name" value="NUCLEAR FRAGILE X MENTAL RETARDATION PROTEIN INTERACTING PROTEIN 1"/>
    <property type="match status" value="1"/>
</dbReference>
<evidence type="ECO:0000313" key="5">
    <source>
        <dbReference type="Proteomes" id="UP000693981"/>
    </source>
</evidence>
<dbReference type="OrthoDB" id="273070at2759"/>
<dbReference type="GO" id="GO:0008270">
    <property type="term" value="F:zinc ion binding"/>
    <property type="evidence" value="ECO:0007669"/>
    <property type="project" value="UniProtKB-KW"/>
</dbReference>
<evidence type="ECO:0000313" key="4">
    <source>
        <dbReference type="EMBL" id="KAG7386031.1"/>
    </source>
</evidence>
<dbReference type="GO" id="GO:0000492">
    <property type="term" value="P:box C/D snoRNP assembly"/>
    <property type="evidence" value="ECO:0007669"/>
    <property type="project" value="TreeGrafter"/>
</dbReference>
<evidence type="ECO:0000259" key="3">
    <source>
        <dbReference type="PROSITE" id="PS50103"/>
    </source>
</evidence>
<feature type="compositionally biased region" description="Low complexity" evidence="2">
    <location>
        <begin position="70"/>
        <end position="84"/>
    </location>
</feature>
<feature type="region of interest" description="Disordered" evidence="2">
    <location>
        <begin position="64"/>
        <end position="123"/>
    </location>
</feature>
<keyword evidence="1" id="KW-0862">Zinc</keyword>
<dbReference type="AlphaFoldDB" id="A0A8T1VXW2"/>
<dbReference type="EMBL" id="JAGDFL010000528">
    <property type="protein sequence ID" value="KAG7386031.1"/>
    <property type="molecule type" value="Genomic_DNA"/>
</dbReference>
<feature type="zinc finger region" description="C3H1-type" evidence="1">
    <location>
        <begin position="179"/>
        <end position="202"/>
    </location>
</feature>
<name>A0A8T1VXW2_9STRA</name>
<dbReference type="GO" id="GO:0003723">
    <property type="term" value="F:RNA binding"/>
    <property type="evidence" value="ECO:0007669"/>
    <property type="project" value="InterPro"/>
</dbReference>
<protein>
    <recommendedName>
        <fullName evidence="3">C3H1-type domain-containing protein</fullName>
    </recommendedName>
</protein>
<keyword evidence="5" id="KW-1185">Reference proteome</keyword>
<dbReference type="InterPro" id="IPR039136">
    <property type="entry name" value="NUFIP1-like"/>
</dbReference>
<accession>A0A8T1VXW2</accession>
<reference evidence="4" key="1">
    <citation type="submission" date="2021-02" db="EMBL/GenBank/DDBJ databases">
        <authorList>
            <person name="Palmer J.M."/>
        </authorList>
    </citation>
    <scope>NUCLEOTIDE SEQUENCE</scope>
    <source>
        <strain evidence="4">SCRP23</strain>
    </source>
</reference>
<dbReference type="Proteomes" id="UP000693981">
    <property type="component" value="Unassembled WGS sequence"/>
</dbReference>
<evidence type="ECO:0000256" key="2">
    <source>
        <dbReference type="SAM" id="MobiDB-lite"/>
    </source>
</evidence>
<dbReference type="InterPro" id="IPR000571">
    <property type="entry name" value="Znf_CCCH"/>
</dbReference>
<dbReference type="Pfam" id="PF10453">
    <property type="entry name" value="NUFIP1"/>
    <property type="match status" value="1"/>
</dbReference>
<evidence type="ECO:0000256" key="1">
    <source>
        <dbReference type="PROSITE-ProRule" id="PRU00723"/>
    </source>
</evidence>
<feature type="domain" description="C3H1-type" evidence="3">
    <location>
        <begin position="179"/>
        <end position="202"/>
    </location>
</feature>
<keyword evidence="1" id="KW-0479">Metal-binding</keyword>
<comment type="caution">
    <text evidence="4">The sequence shown here is derived from an EMBL/GenBank/DDBJ whole genome shotgun (WGS) entry which is preliminary data.</text>
</comment>
<feature type="compositionally biased region" description="Acidic residues" evidence="2">
    <location>
        <begin position="105"/>
        <end position="119"/>
    </location>
</feature>